<dbReference type="Gramene" id="KQK90028">
    <property type="protein sequence ID" value="KQK90028"/>
    <property type="gene ID" value="SETIT_038146mg"/>
</dbReference>
<dbReference type="EMBL" id="CM003536">
    <property type="protein sequence ID" value="RCV43905.1"/>
    <property type="molecule type" value="Genomic_DNA"/>
</dbReference>
<dbReference type="InterPro" id="IPR039718">
    <property type="entry name" value="Rrm1"/>
</dbReference>
<dbReference type="InterPro" id="IPR008926">
    <property type="entry name" value="RNR_R1-su_N"/>
</dbReference>
<dbReference type="PANTHER" id="PTHR11573:SF32">
    <property type="entry name" value="RIBONUCLEOSIDE-DIPHOSPHATE REDUCTASE"/>
    <property type="match status" value="1"/>
</dbReference>
<dbReference type="AlphaFoldDB" id="K4AGZ4"/>
<dbReference type="PANTHER" id="PTHR11573">
    <property type="entry name" value="RIBONUCLEOSIDE-DIPHOSPHATE REDUCTASE LARGE CHAIN"/>
    <property type="match status" value="1"/>
</dbReference>
<dbReference type="EMBL" id="AGNK02005873">
    <property type="status" value="NOT_ANNOTATED_CDS"/>
    <property type="molecule type" value="Genomic_DNA"/>
</dbReference>
<proteinExistence type="predicted"/>
<dbReference type="GO" id="GO:0004748">
    <property type="term" value="F:ribonucleoside-diphosphate reductase activity, thioredoxin disulfide as acceptor"/>
    <property type="evidence" value="ECO:0007669"/>
    <property type="project" value="InterPro"/>
</dbReference>
<gene>
    <name evidence="2" type="ORF">SETIT_9G331900v2</name>
</gene>
<keyword evidence="4" id="KW-1185">Reference proteome</keyword>
<dbReference type="GO" id="GO:0009263">
    <property type="term" value="P:deoxyribonucleotide biosynthetic process"/>
    <property type="evidence" value="ECO:0007669"/>
    <property type="project" value="InterPro"/>
</dbReference>
<dbReference type="EnsemblPlants" id="KQK90027">
    <property type="protein sequence ID" value="KQK90027"/>
    <property type="gene ID" value="SETIT_038146mg"/>
</dbReference>
<feature type="domain" description="Ribonucleotide reductase large subunit N-terminal" evidence="1">
    <location>
        <begin position="45"/>
        <end position="86"/>
    </location>
</feature>
<sequence>MKLGGQMGMRRMSLHIAQVIRWKRSPTDENAACLDNEIKYDQDFDYHYFGFKTQQRYYLLKPGGKVDERPQDMLMRVSVGIHKDDTLYKNCTIYKRLACYYIRLPHL</sequence>
<organism evidence="3 4">
    <name type="scientific">Setaria italica</name>
    <name type="common">Foxtail millet</name>
    <name type="synonym">Panicum italicum</name>
    <dbReference type="NCBI Taxonomy" id="4555"/>
    <lineage>
        <taxon>Eukaryota</taxon>
        <taxon>Viridiplantae</taxon>
        <taxon>Streptophyta</taxon>
        <taxon>Embryophyta</taxon>
        <taxon>Tracheophyta</taxon>
        <taxon>Spermatophyta</taxon>
        <taxon>Magnoliopsida</taxon>
        <taxon>Liliopsida</taxon>
        <taxon>Poales</taxon>
        <taxon>Poaceae</taxon>
        <taxon>PACMAD clade</taxon>
        <taxon>Panicoideae</taxon>
        <taxon>Panicodae</taxon>
        <taxon>Paniceae</taxon>
        <taxon>Cenchrinae</taxon>
        <taxon>Setaria</taxon>
    </lineage>
</organism>
<reference evidence="2 4" key="1">
    <citation type="journal article" date="2012" name="Nat. Biotechnol.">
        <title>Reference genome sequence of the model plant Setaria.</title>
        <authorList>
            <person name="Bennetzen J.L."/>
            <person name="Schmutz J."/>
            <person name="Wang H."/>
            <person name="Percifield R."/>
            <person name="Hawkins J."/>
            <person name="Pontaroli A.C."/>
            <person name="Estep M."/>
            <person name="Feng L."/>
            <person name="Vaughn J.N."/>
            <person name="Grimwood J."/>
            <person name="Jenkins J."/>
            <person name="Barry K."/>
            <person name="Lindquist E."/>
            <person name="Hellsten U."/>
            <person name="Deshpande S."/>
            <person name="Wang X."/>
            <person name="Wu X."/>
            <person name="Mitros T."/>
            <person name="Triplett J."/>
            <person name="Yang X."/>
            <person name="Ye C.Y."/>
            <person name="Mauro-Herrera M."/>
            <person name="Wang L."/>
            <person name="Li P."/>
            <person name="Sharma M."/>
            <person name="Sharma R."/>
            <person name="Ronald P.C."/>
            <person name="Panaud O."/>
            <person name="Kellogg E.A."/>
            <person name="Brutnell T.P."/>
            <person name="Doust A.N."/>
            <person name="Tuskan G.A."/>
            <person name="Rokhsar D."/>
            <person name="Devos K.M."/>
        </authorList>
    </citation>
    <scope>NUCLEOTIDE SEQUENCE [LARGE SCALE GENOMIC DNA]</scope>
    <source>
        <strain evidence="4">cv. Yugu1</strain>
        <strain evidence="2">Yugu1</strain>
    </source>
</reference>
<dbReference type="HOGENOM" id="CLU_2214583_0_0_1"/>
<reference evidence="2" key="2">
    <citation type="submission" date="2015-07" db="EMBL/GenBank/DDBJ databases">
        <authorList>
            <person name="Noorani M."/>
        </authorList>
    </citation>
    <scope>NUCLEOTIDE SEQUENCE</scope>
    <source>
        <strain evidence="2">Yugu1</strain>
    </source>
</reference>
<dbReference type="Gene3D" id="3.20.70.20">
    <property type="match status" value="1"/>
</dbReference>
<dbReference type="GO" id="GO:0005524">
    <property type="term" value="F:ATP binding"/>
    <property type="evidence" value="ECO:0007669"/>
    <property type="project" value="InterPro"/>
</dbReference>
<dbReference type="OrthoDB" id="1684714at2759"/>
<evidence type="ECO:0000259" key="1">
    <source>
        <dbReference type="Pfam" id="PF00317"/>
    </source>
</evidence>
<name>K4AGZ4_SETIT</name>
<dbReference type="STRING" id="4555.K4AGZ4"/>
<dbReference type="InterPro" id="IPR013509">
    <property type="entry name" value="RNR_lsu_N"/>
</dbReference>
<dbReference type="Gramene" id="KQK90027">
    <property type="protein sequence ID" value="KQK90027"/>
    <property type="gene ID" value="SETIT_038146mg"/>
</dbReference>
<accession>K4AGZ4</accession>
<evidence type="ECO:0000313" key="3">
    <source>
        <dbReference type="EnsemblPlants" id="KQK90028"/>
    </source>
</evidence>
<reference evidence="3" key="3">
    <citation type="submission" date="2018-08" db="UniProtKB">
        <authorList>
            <consortium name="EnsemblPlants"/>
        </authorList>
    </citation>
    <scope>IDENTIFICATION</scope>
    <source>
        <strain evidence="3">Yugu1</strain>
    </source>
</reference>
<dbReference type="Pfam" id="PF00317">
    <property type="entry name" value="Ribonuc_red_lgN"/>
    <property type="match status" value="1"/>
</dbReference>
<dbReference type="EnsemblPlants" id="KQK90028">
    <property type="protein sequence ID" value="KQK90028"/>
    <property type="gene ID" value="SETIT_038146mg"/>
</dbReference>
<dbReference type="SUPFAM" id="SSF48168">
    <property type="entry name" value="R1 subunit of ribonucleotide reductase, N-terminal domain"/>
    <property type="match status" value="1"/>
</dbReference>
<evidence type="ECO:0000313" key="2">
    <source>
        <dbReference type="EMBL" id="RCV43905.1"/>
    </source>
</evidence>
<protein>
    <recommendedName>
        <fullName evidence="1">Ribonucleotide reductase large subunit N-terminal domain-containing protein</fullName>
    </recommendedName>
</protein>
<dbReference type="Proteomes" id="UP000004995">
    <property type="component" value="Unassembled WGS sequence"/>
</dbReference>
<dbReference type="eggNOG" id="KOG1112">
    <property type="taxonomic scope" value="Eukaryota"/>
</dbReference>
<evidence type="ECO:0000313" key="4">
    <source>
        <dbReference type="Proteomes" id="UP000004995"/>
    </source>
</evidence>